<feature type="domain" description="Alanyl-transfer RNA synthetases family profile" evidence="7">
    <location>
        <begin position="1"/>
        <end position="239"/>
    </location>
</feature>
<dbReference type="Gene3D" id="3.30.980.10">
    <property type="entry name" value="Threonyl-trna Synthetase, Chain A, domain 2"/>
    <property type="match status" value="1"/>
</dbReference>
<dbReference type="PANTHER" id="PTHR43462">
    <property type="entry name" value="ALANYL-TRNA EDITING PROTEIN"/>
    <property type="match status" value="1"/>
</dbReference>
<comment type="cofactor">
    <cofactor evidence="1">
        <name>Zn(2+)</name>
        <dbReference type="ChEBI" id="CHEBI:29105"/>
    </cofactor>
</comment>
<dbReference type="InterPro" id="IPR051335">
    <property type="entry name" value="Alanyl-tRNA_Editing_Enzymes"/>
</dbReference>
<dbReference type="GO" id="GO:0005737">
    <property type="term" value="C:cytoplasm"/>
    <property type="evidence" value="ECO:0007669"/>
    <property type="project" value="UniProtKB-SubCell"/>
</dbReference>
<gene>
    <name evidence="8" type="ORF">SAMN05444398_101334</name>
</gene>
<dbReference type="Pfam" id="PF07973">
    <property type="entry name" value="tRNA_SAD"/>
    <property type="match status" value="1"/>
</dbReference>
<dbReference type="GO" id="GO:0002161">
    <property type="term" value="F:aminoacyl-tRNA deacylase activity"/>
    <property type="evidence" value="ECO:0007669"/>
    <property type="project" value="UniProtKB-ARBA"/>
</dbReference>
<dbReference type="InterPro" id="IPR018163">
    <property type="entry name" value="Thr/Ala-tRNA-synth_IIc_edit"/>
</dbReference>
<dbReference type="Pfam" id="PF01411">
    <property type="entry name" value="tRNA-synt_2c"/>
    <property type="match status" value="1"/>
</dbReference>
<dbReference type="GO" id="GO:0046872">
    <property type="term" value="F:metal ion binding"/>
    <property type="evidence" value="ECO:0007669"/>
    <property type="project" value="UniProtKB-KW"/>
</dbReference>
<dbReference type="EMBL" id="FRBR01000001">
    <property type="protein sequence ID" value="SHL02434.1"/>
    <property type="molecule type" value="Genomic_DNA"/>
</dbReference>
<evidence type="ECO:0000256" key="3">
    <source>
        <dbReference type="ARBA" id="ARBA00017959"/>
    </source>
</evidence>
<dbReference type="GO" id="GO:0003676">
    <property type="term" value="F:nucleic acid binding"/>
    <property type="evidence" value="ECO:0007669"/>
    <property type="project" value="InterPro"/>
</dbReference>
<dbReference type="STRING" id="337701.SAMN05444398_101334"/>
<reference evidence="8 9" key="1">
    <citation type="submission" date="2016-11" db="EMBL/GenBank/DDBJ databases">
        <authorList>
            <person name="Jaros S."/>
            <person name="Januszkiewicz K."/>
            <person name="Wedrychowicz H."/>
        </authorList>
    </citation>
    <scope>NUCLEOTIDE SEQUENCE [LARGE SCALE GENOMIC DNA]</scope>
    <source>
        <strain evidence="8 9">DSM 29589</strain>
    </source>
</reference>
<dbReference type="SMART" id="SM00863">
    <property type="entry name" value="tRNA_SAD"/>
    <property type="match status" value="1"/>
</dbReference>
<evidence type="ECO:0000256" key="4">
    <source>
        <dbReference type="ARBA" id="ARBA00022723"/>
    </source>
</evidence>
<dbReference type="RefSeq" id="WP_073031980.1">
    <property type="nucleotide sequence ID" value="NZ_BMLR01000001.1"/>
</dbReference>
<dbReference type="SUPFAM" id="SSF50447">
    <property type="entry name" value="Translation proteins"/>
    <property type="match status" value="1"/>
</dbReference>
<evidence type="ECO:0000313" key="8">
    <source>
        <dbReference type="EMBL" id="SHL02434.1"/>
    </source>
</evidence>
<accession>A0A1M6X923</accession>
<name>A0A1M6X923_9RHOB</name>
<keyword evidence="9" id="KW-1185">Reference proteome</keyword>
<evidence type="ECO:0000313" key="9">
    <source>
        <dbReference type="Proteomes" id="UP000183974"/>
    </source>
</evidence>
<dbReference type="AlphaFoldDB" id="A0A1M6X923"/>
<dbReference type="Gene3D" id="2.40.30.130">
    <property type="match status" value="1"/>
</dbReference>
<evidence type="ECO:0000256" key="6">
    <source>
        <dbReference type="ARBA" id="ARBA00032577"/>
    </source>
</evidence>
<dbReference type="InterPro" id="IPR018164">
    <property type="entry name" value="Ala-tRNA-synth_IIc_N"/>
</dbReference>
<dbReference type="PANTHER" id="PTHR43462:SF1">
    <property type="entry name" value="ALANYL-TRNA EDITING PROTEIN AARSD1"/>
    <property type="match status" value="1"/>
</dbReference>
<keyword evidence="5" id="KW-0862">Zinc</keyword>
<proteinExistence type="predicted"/>
<organism evidence="8 9">
    <name type="scientific">Roseovarius pacificus</name>
    <dbReference type="NCBI Taxonomy" id="337701"/>
    <lineage>
        <taxon>Bacteria</taxon>
        <taxon>Pseudomonadati</taxon>
        <taxon>Pseudomonadota</taxon>
        <taxon>Alphaproteobacteria</taxon>
        <taxon>Rhodobacterales</taxon>
        <taxon>Roseobacteraceae</taxon>
        <taxon>Roseovarius</taxon>
    </lineage>
</organism>
<dbReference type="GO" id="GO:0004813">
    <property type="term" value="F:alanine-tRNA ligase activity"/>
    <property type="evidence" value="ECO:0007669"/>
    <property type="project" value="InterPro"/>
</dbReference>
<dbReference type="SUPFAM" id="SSF55186">
    <property type="entry name" value="ThrRS/AlaRS common domain"/>
    <property type="match status" value="1"/>
</dbReference>
<dbReference type="OrthoDB" id="9812949at2"/>
<evidence type="ECO:0000256" key="5">
    <source>
        <dbReference type="ARBA" id="ARBA00022833"/>
    </source>
</evidence>
<evidence type="ECO:0000259" key="7">
    <source>
        <dbReference type="PROSITE" id="PS50860"/>
    </source>
</evidence>
<dbReference type="GO" id="GO:0006419">
    <property type="term" value="P:alanyl-tRNA aminoacylation"/>
    <property type="evidence" value="ECO:0007669"/>
    <property type="project" value="InterPro"/>
</dbReference>
<protein>
    <recommendedName>
        <fullName evidence="3">Alanine--tRNA ligase</fullName>
    </recommendedName>
    <alternativeName>
        <fullName evidence="6">Alanyl-tRNA synthetase</fullName>
    </alternativeName>
</protein>
<dbReference type="GO" id="GO:0005524">
    <property type="term" value="F:ATP binding"/>
    <property type="evidence" value="ECO:0007669"/>
    <property type="project" value="InterPro"/>
</dbReference>
<sequence length="239" mass="25823">MTQALFRDDPYLRDGEAQVVAHTPEGGVVLDRTVFYPAGGGQPGDSGRLDWPGGAMEVATAVKTEEGGIALVPAGPQGLPPVGQRVTQRLDWARRHGHMRVHTALHLLSVVIPLPVTGGAITARKGRLDFDMPDAPENKDMLDAALNDLVDRDLPVREDWISDAELAANPGLIRTMSVAPPRGTGKVRLVRIGQGAEQVDLQPCGGTHVARTGEIGRLRLGKIEKKGRRNRRVYLHLDD</sequence>
<dbReference type="InterPro" id="IPR009000">
    <property type="entry name" value="Transl_B-barrel_sf"/>
</dbReference>
<dbReference type="InterPro" id="IPR018165">
    <property type="entry name" value="Ala-tRNA-synth_IIc_core"/>
</dbReference>
<dbReference type="PROSITE" id="PS50860">
    <property type="entry name" value="AA_TRNA_LIGASE_II_ALA"/>
    <property type="match status" value="1"/>
</dbReference>
<keyword evidence="8" id="KW-0378">Hydrolase</keyword>
<evidence type="ECO:0000256" key="1">
    <source>
        <dbReference type="ARBA" id="ARBA00001947"/>
    </source>
</evidence>
<comment type="subcellular location">
    <subcellularLocation>
        <location evidence="2">Cytoplasm</location>
    </subcellularLocation>
</comment>
<dbReference type="InterPro" id="IPR012947">
    <property type="entry name" value="tRNA_SAD"/>
</dbReference>
<keyword evidence="4" id="KW-0479">Metal-binding</keyword>
<evidence type="ECO:0000256" key="2">
    <source>
        <dbReference type="ARBA" id="ARBA00004496"/>
    </source>
</evidence>
<dbReference type="Proteomes" id="UP000183974">
    <property type="component" value="Unassembled WGS sequence"/>
</dbReference>